<gene>
    <name evidence="5" type="ORF">K7862_02150</name>
</gene>
<feature type="compositionally biased region" description="Low complexity" evidence="3">
    <location>
        <begin position="81"/>
        <end position="94"/>
    </location>
</feature>
<reference evidence="5 6" key="1">
    <citation type="submission" date="2021-08" db="EMBL/GenBank/DDBJ databases">
        <title>WGS of actinomycetes from Thailand.</title>
        <authorList>
            <person name="Thawai C."/>
        </authorList>
    </citation>
    <scope>NUCLEOTIDE SEQUENCE [LARGE SCALE GENOMIC DNA]</scope>
    <source>
        <strain evidence="5 6">PLK6-54</strain>
    </source>
</reference>
<proteinExistence type="predicted"/>
<evidence type="ECO:0000256" key="2">
    <source>
        <dbReference type="ARBA" id="ARBA00023136"/>
    </source>
</evidence>
<evidence type="ECO:0000313" key="6">
    <source>
        <dbReference type="Proteomes" id="UP000778578"/>
    </source>
</evidence>
<accession>A0ABS7PZZ0</accession>
<feature type="region of interest" description="Disordered" evidence="3">
    <location>
        <begin position="1"/>
        <end position="94"/>
    </location>
</feature>
<evidence type="ECO:0000313" key="5">
    <source>
        <dbReference type="EMBL" id="MBY8876441.1"/>
    </source>
</evidence>
<dbReference type="PANTHER" id="PTHR37042:SF4">
    <property type="entry name" value="OUTER MEMBRANE PROTEIN RV1973"/>
    <property type="match status" value="1"/>
</dbReference>
<evidence type="ECO:0008006" key="7">
    <source>
        <dbReference type="Google" id="ProtNLM"/>
    </source>
</evidence>
<dbReference type="RefSeq" id="WP_222959867.1">
    <property type="nucleotide sequence ID" value="NZ_JAINZZ010000002.1"/>
</dbReference>
<name>A0ABS7PZZ0_9ACTN</name>
<dbReference type="InterPro" id="IPR032710">
    <property type="entry name" value="NTF2-like_dom_sf"/>
</dbReference>
<dbReference type="Proteomes" id="UP000778578">
    <property type="component" value="Unassembled WGS sequence"/>
</dbReference>
<comment type="subcellular location">
    <subcellularLocation>
        <location evidence="1">Membrane</location>
    </subcellularLocation>
</comment>
<organism evidence="5 6">
    <name type="scientific">Actinacidiphila acidipaludis</name>
    <dbReference type="NCBI Taxonomy" id="2873382"/>
    <lineage>
        <taxon>Bacteria</taxon>
        <taxon>Bacillati</taxon>
        <taxon>Actinomycetota</taxon>
        <taxon>Actinomycetes</taxon>
        <taxon>Kitasatosporales</taxon>
        <taxon>Streptomycetaceae</taxon>
        <taxon>Actinacidiphila</taxon>
    </lineage>
</organism>
<dbReference type="SUPFAM" id="SSF54427">
    <property type="entry name" value="NTF2-like"/>
    <property type="match status" value="1"/>
</dbReference>
<keyword evidence="2 4" id="KW-0472">Membrane</keyword>
<keyword evidence="6" id="KW-1185">Reference proteome</keyword>
<protein>
    <recommendedName>
        <fullName evidence="7">Mce-associated membrane protein</fullName>
    </recommendedName>
</protein>
<evidence type="ECO:0000256" key="3">
    <source>
        <dbReference type="SAM" id="MobiDB-lite"/>
    </source>
</evidence>
<keyword evidence="4" id="KW-0812">Transmembrane</keyword>
<dbReference type="EMBL" id="JAINZZ010000002">
    <property type="protein sequence ID" value="MBY8876441.1"/>
    <property type="molecule type" value="Genomic_DNA"/>
</dbReference>
<dbReference type="PANTHER" id="PTHR37042">
    <property type="entry name" value="OUTER MEMBRANE PROTEIN RV1973"/>
    <property type="match status" value="1"/>
</dbReference>
<evidence type="ECO:0000256" key="1">
    <source>
        <dbReference type="ARBA" id="ARBA00004370"/>
    </source>
</evidence>
<feature type="compositionally biased region" description="Basic and acidic residues" evidence="3">
    <location>
        <begin position="69"/>
        <end position="80"/>
    </location>
</feature>
<feature type="transmembrane region" description="Helical" evidence="4">
    <location>
        <begin position="114"/>
        <end position="135"/>
    </location>
</feature>
<comment type="caution">
    <text evidence="5">The sequence shown here is derived from an EMBL/GenBank/DDBJ whole genome shotgun (WGS) entry which is preliminary data.</text>
</comment>
<feature type="compositionally biased region" description="Low complexity" evidence="3">
    <location>
        <begin position="29"/>
        <end position="40"/>
    </location>
</feature>
<sequence length="280" mass="28045">MSTTRHLINRRRRLAAVAATTQPRTVRPATGRSGSGATAGDVAVAEPGVTEPGEAAEAEDAGDAGAARESGESGEGRPDGSPEAGGAAAAAAAPSSSPVRLTAARLRSLPPRTVLTAVLAVLTVLLGGFAALAGAKAGDLRDASATGNTALTDTARTSEVKGAVATDVNAVFSYDYADAARTDAAAKRLLTGNAVQQYAGMIAEVRAQAPKQKLVLTTTVTSTGVESITGDRARVLVYADQRNTSTAAGSGGTTYAAAMFAVDAVRQGGTWKIASIDTFG</sequence>
<evidence type="ECO:0000256" key="4">
    <source>
        <dbReference type="SAM" id="Phobius"/>
    </source>
</evidence>
<keyword evidence="4" id="KW-1133">Transmembrane helix</keyword>